<keyword evidence="1" id="KW-0418">Kinase</keyword>
<evidence type="ECO:0000313" key="1">
    <source>
        <dbReference type="EMBL" id="KAJ4718139.1"/>
    </source>
</evidence>
<keyword evidence="1" id="KW-0675">Receptor</keyword>
<reference evidence="1 2" key="1">
    <citation type="journal article" date="2023" name="Science">
        <title>Complex scaffold remodeling in plant triterpene biosynthesis.</title>
        <authorList>
            <person name="De La Pena R."/>
            <person name="Hodgson H."/>
            <person name="Liu J.C."/>
            <person name="Stephenson M.J."/>
            <person name="Martin A.C."/>
            <person name="Owen C."/>
            <person name="Harkess A."/>
            <person name="Leebens-Mack J."/>
            <person name="Jimenez L.E."/>
            <person name="Osbourn A."/>
            <person name="Sattely E.S."/>
        </authorList>
    </citation>
    <scope>NUCLEOTIDE SEQUENCE [LARGE SCALE GENOMIC DNA]</scope>
    <source>
        <strain evidence="2">cv. JPN11</strain>
        <tissue evidence="1">Leaf</tissue>
    </source>
</reference>
<dbReference type="Proteomes" id="UP001164539">
    <property type="component" value="Chromosome 5"/>
</dbReference>
<accession>A0ACC1Y5C1</accession>
<organism evidence="1 2">
    <name type="scientific">Melia azedarach</name>
    <name type="common">Chinaberry tree</name>
    <dbReference type="NCBI Taxonomy" id="155640"/>
    <lineage>
        <taxon>Eukaryota</taxon>
        <taxon>Viridiplantae</taxon>
        <taxon>Streptophyta</taxon>
        <taxon>Embryophyta</taxon>
        <taxon>Tracheophyta</taxon>
        <taxon>Spermatophyta</taxon>
        <taxon>Magnoliopsida</taxon>
        <taxon>eudicotyledons</taxon>
        <taxon>Gunneridae</taxon>
        <taxon>Pentapetalae</taxon>
        <taxon>rosids</taxon>
        <taxon>malvids</taxon>
        <taxon>Sapindales</taxon>
        <taxon>Meliaceae</taxon>
        <taxon>Melia</taxon>
    </lineage>
</organism>
<keyword evidence="1" id="KW-0808">Transferase</keyword>
<evidence type="ECO:0000313" key="2">
    <source>
        <dbReference type="Proteomes" id="UP001164539"/>
    </source>
</evidence>
<name>A0ACC1Y5C1_MELAZ</name>
<gene>
    <name evidence="1" type="ORF">OWV82_009857</name>
</gene>
<dbReference type="EMBL" id="CM051398">
    <property type="protein sequence ID" value="KAJ4718139.1"/>
    <property type="molecule type" value="Genomic_DNA"/>
</dbReference>
<comment type="caution">
    <text evidence="1">The sequence shown here is derived from an EMBL/GenBank/DDBJ whole genome shotgun (WGS) entry which is preliminary data.</text>
</comment>
<sequence length="794" mass="90046">MATRRRNQILSSFSFCLICQLSFSQTDELLQGQVLKDGDELVSAFGNFRLGFFSADGTTDRYLGIWYHIPADRRRLFHLEYMYYTYTTSRRDWVDYNQFVSDYNNYSKEKRLVQDFIEFSSVSRPVWVANRNFPILSNESASLTVDSTDGNLKILRNGGDPIEITSVRGTGNTRATLLKNGNFVLCEMNSDGSTGKQLWQSFDYPTDTLLPGMKLGINLKTGQKWFLQSWSIESKSPVEGSYILGMDPNITNKLIIWKGGEVNWTSEVLGEKSYVSYATGPSLYNFSFTSNEEERYVNYSVHEDVSFPILTIGTSGGLTDDTGRNVLCSGFGGCQDYMIYPDDDEMGRKFSWVSVIRTIVTALGPCLWIFMGYQMQRIFDKDEAKKRWVTMIFVLGVALVVPFLVFICFILFKKLKVKVESMVNRQKLLRELGDNVSLPTTYGKGKTKAKDQISMKNDLKIFDFQTIAAATNNFSTVNRLGQGGFGPVYMGKLLDEQRIAIKRLSKSSGQGIVEFKNEAKLIAKLQHTNLVRLLGCSLQGGERLLVYEYLPNKSLDFFIFDSRRKKLLNWTERFKIIEGIAQGLLYLHKYSRLTVIHRDLKASNILLDNQMNPKISDFGLAKTFAINELETTTKRIVGTRGYMSPEYITKGIISFKSDVYSFGVLVLEILSNKKNNSCFHTDRSLNLVGYAWQLWNEGKCLELIDPILGDESFSPDEFLRCIHVGLLCVQHNATDRPTMSEVVSLLSNETMALPPPKQPAFFINIASDQVPEVAEIKLEVSTGNDVTISEMEPR</sequence>
<keyword evidence="2" id="KW-1185">Reference proteome</keyword>
<proteinExistence type="predicted"/>
<protein>
    <submittedName>
        <fullName evidence="1">Receptor protein kinase</fullName>
    </submittedName>
</protein>